<dbReference type="EMBL" id="JABANP010000315">
    <property type="protein sequence ID" value="KAF4684380.1"/>
    <property type="molecule type" value="Genomic_DNA"/>
</dbReference>
<protein>
    <recommendedName>
        <fullName evidence="3">Non-haem dioxygenase N-terminal domain-containing protein</fullName>
    </recommendedName>
</protein>
<evidence type="ECO:0000313" key="1">
    <source>
        <dbReference type="EMBL" id="KAF4684380.1"/>
    </source>
</evidence>
<dbReference type="Proteomes" id="UP000541610">
    <property type="component" value="Unassembled WGS sequence"/>
</dbReference>
<organism evidence="1 2">
    <name type="scientific">Perkinsus olseni</name>
    <name type="common">Perkinsus atlanticus</name>
    <dbReference type="NCBI Taxonomy" id="32597"/>
    <lineage>
        <taxon>Eukaryota</taxon>
        <taxon>Sar</taxon>
        <taxon>Alveolata</taxon>
        <taxon>Perkinsozoa</taxon>
        <taxon>Perkinsea</taxon>
        <taxon>Perkinsida</taxon>
        <taxon>Perkinsidae</taxon>
        <taxon>Perkinsus</taxon>
    </lineage>
</organism>
<gene>
    <name evidence="1" type="ORF">FOZ60_007932</name>
</gene>
<dbReference type="PANTHER" id="PTHR48420:SF1">
    <property type="entry name" value="NON-HAEM DIOXYGENASE N-TERMINAL DOMAIN-CONTAINING PROTEIN"/>
    <property type="match status" value="1"/>
</dbReference>
<dbReference type="PANTHER" id="PTHR48420">
    <property type="entry name" value="NON-HAEM DIOXYGENASE N-TERMINAL DOMAIN-CONTAINING PROTEIN"/>
    <property type="match status" value="1"/>
</dbReference>
<evidence type="ECO:0008006" key="3">
    <source>
        <dbReference type="Google" id="ProtNLM"/>
    </source>
</evidence>
<reference evidence="1 2" key="1">
    <citation type="submission" date="2020-04" db="EMBL/GenBank/DDBJ databases">
        <title>Perkinsus olseni comparative genomics.</title>
        <authorList>
            <person name="Bogema D.R."/>
        </authorList>
    </citation>
    <scope>NUCLEOTIDE SEQUENCE [LARGE SCALE GENOMIC DNA]</scope>
    <source>
        <strain evidence="1">00978-12</strain>
    </source>
</reference>
<dbReference type="InterPro" id="IPR027443">
    <property type="entry name" value="IPNS-like_sf"/>
</dbReference>
<sequence length="387" mass="42606">MYNPESGWMVTGASFPRPVAQPVIFTYEELKDPQSDLTERILQAYGRDSLGLCCVSGVPNYQKYRQALLPKIHTLGNLPPSSLEKYVLPEAFYNVGWSHGKEKLGGGRPDLGKGSFYANPLFEDPGELDPTARERHPACATPNVWPEEVSGFREAFIDAGKLLAEVGVMLAGHMDKACQAHGIKCCSLVEATFKNSRLCCGRALHYYPLKQEKTQNVPEDSWCGWHNDNSVITGLFSPMILDAATGQPSTKPKDTEAGLYVQNRRCEVLQVQLPSDCIAFQLGEAAQIMTGGHLVATPHMVKGSSVPDVSREQLAVFFEPDWDRVMAVPEGSSTDDMVNAGANIPEVPHLAKRYRGPSVTFGQFLEDSFREYYNMKLSVVVGGEETV</sequence>
<dbReference type="OrthoDB" id="407774at2759"/>
<comment type="caution">
    <text evidence="1">The sequence shown here is derived from an EMBL/GenBank/DDBJ whole genome shotgun (WGS) entry which is preliminary data.</text>
</comment>
<name>A0A7J6NLJ3_PEROL</name>
<accession>A0A7J6NLJ3</accession>
<evidence type="ECO:0000313" key="2">
    <source>
        <dbReference type="Proteomes" id="UP000541610"/>
    </source>
</evidence>
<dbReference type="SUPFAM" id="SSF51197">
    <property type="entry name" value="Clavaminate synthase-like"/>
    <property type="match status" value="1"/>
</dbReference>
<proteinExistence type="predicted"/>
<dbReference type="AlphaFoldDB" id="A0A7J6NLJ3"/>
<dbReference type="Gene3D" id="2.60.120.330">
    <property type="entry name" value="B-lactam Antibiotic, Isopenicillin N Synthase, Chain"/>
    <property type="match status" value="1"/>
</dbReference>